<dbReference type="Proteomes" id="UP000184513">
    <property type="component" value="Unassembled WGS sequence"/>
</dbReference>
<dbReference type="InterPro" id="IPR007484">
    <property type="entry name" value="Peptidase_M28"/>
</dbReference>
<dbReference type="GO" id="GO:0006508">
    <property type="term" value="P:proteolysis"/>
    <property type="evidence" value="ECO:0007669"/>
    <property type="project" value="InterPro"/>
</dbReference>
<accession>A0A1M7PU24</accession>
<dbReference type="GO" id="GO:0008235">
    <property type="term" value="F:metalloexopeptidase activity"/>
    <property type="evidence" value="ECO:0007669"/>
    <property type="project" value="InterPro"/>
</dbReference>
<name>A0A1M7PU24_9BACT</name>
<sequence>MKTIVAFILLFFCFEAQEVWSQRIDKQTLIEDIRYLASDELQGRAAMSEGNIKAGDFLASRFDSLGLRSQFPGYTEKFNLERGNGTKGKGTNIIGFIPGSSSDQILLIMAHYDHLGMKGDVIYNGADDNASGTAALLGMAAYLTENPPRHSVMLVATDAEELGLLGARALVNDFPFPLEQIKVVINMDMISRSDDNTLYAVGTRFYPQFRDYLLQAAAKSPIRLVLGNDGGPGEKDWSRASDHGPFHERQVPFIYFGVDDHRDYHQPTDTFENIQQEFYLQAAELVLETIVGIDQSIP</sequence>
<dbReference type="OrthoDB" id="1521787at2"/>
<dbReference type="PANTHER" id="PTHR12147:SF26">
    <property type="entry name" value="PEPTIDASE M28 DOMAIN-CONTAINING PROTEIN"/>
    <property type="match status" value="1"/>
</dbReference>
<evidence type="ECO:0000259" key="1">
    <source>
        <dbReference type="Pfam" id="PF04389"/>
    </source>
</evidence>
<feature type="domain" description="Peptidase M28" evidence="1">
    <location>
        <begin position="92"/>
        <end position="289"/>
    </location>
</feature>
<reference evidence="2 3" key="1">
    <citation type="submission" date="2016-11" db="EMBL/GenBank/DDBJ databases">
        <authorList>
            <person name="Jaros S."/>
            <person name="Januszkiewicz K."/>
            <person name="Wedrychowicz H."/>
        </authorList>
    </citation>
    <scope>NUCLEOTIDE SEQUENCE [LARGE SCALE GENOMIC DNA]</scope>
    <source>
        <strain evidence="2 3">CGMCC 1.6102</strain>
    </source>
</reference>
<dbReference type="AlphaFoldDB" id="A0A1M7PU24"/>
<dbReference type="PANTHER" id="PTHR12147">
    <property type="entry name" value="METALLOPEPTIDASE M28 FAMILY MEMBER"/>
    <property type="match status" value="1"/>
</dbReference>
<dbReference type="STRING" id="388280.SAMN04488057_110146"/>
<organism evidence="2 3">
    <name type="scientific">Cyclobacterium lianum</name>
    <dbReference type="NCBI Taxonomy" id="388280"/>
    <lineage>
        <taxon>Bacteria</taxon>
        <taxon>Pseudomonadati</taxon>
        <taxon>Bacteroidota</taxon>
        <taxon>Cytophagia</taxon>
        <taxon>Cytophagales</taxon>
        <taxon>Cyclobacteriaceae</taxon>
        <taxon>Cyclobacterium</taxon>
    </lineage>
</organism>
<evidence type="ECO:0000313" key="3">
    <source>
        <dbReference type="Proteomes" id="UP000184513"/>
    </source>
</evidence>
<gene>
    <name evidence="2" type="ORF">SAMN04488057_110146</name>
</gene>
<dbReference type="SUPFAM" id="SSF53187">
    <property type="entry name" value="Zn-dependent exopeptidases"/>
    <property type="match status" value="1"/>
</dbReference>
<dbReference type="EMBL" id="FRCY01000010">
    <property type="protein sequence ID" value="SHN20870.1"/>
    <property type="molecule type" value="Genomic_DNA"/>
</dbReference>
<dbReference type="RefSeq" id="WP_073095687.1">
    <property type="nucleotide sequence ID" value="NZ_FRCY01000010.1"/>
</dbReference>
<dbReference type="InterPro" id="IPR045175">
    <property type="entry name" value="M28_fam"/>
</dbReference>
<dbReference type="Pfam" id="PF04389">
    <property type="entry name" value="Peptidase_M28"/>
    <property type="match status" value="1"/>
</dbReference>
<protein>
    <submittedName>
        <fullName evidence="2">Peptidase family M28</fullName>
    </submittedName>
</protein>
<proteinExistence type="predicted"/>
<dbReference type="Gene3D" id="3.40.630.10">
    <property type="entry name" value="Zn peptidases"/>
    <property type="match status" value="1"/>
</dbReference>
<keyword evidence="3" id="KW-1185">Reference proteome</keyword>
<evidence type="ECO:0000313" key="2">
    <source>
        <dbReference type="EMBL" id="SHN20870.1"/>
    </source>
</evidence>